<organism evidence="11 12">
    <name type="scientific">Granulosicoccus antarcticus IMCC3135</name>
    <dbReference type="NCBI Taxonomy" id="1192854"/>
    <lineage>
        <taxon>Bacteria</taxon>
        <taxon>Pseudomonadati</taxon>
        <taxon>Pseudomonadota</taxon>
        <taxon>Gammaproteobacteria</taxon>
        <taxon>Chromatiales</taxon>
        <taxon>Granulosicoccaceae</taxon>
        <taxon>Granulosicoccus</taxon>
    </lineage>
</organism>
<evidence type="ECO:0000256" key="4">
    <source>
        <dbReference type="ARBA" id="ARBA00022519"/>
    </source>
</evidence>
<dbReference type="GO" id="GO:0005886">
    <property type="term" value="C:plasma membrane"/>
    <property type="evidence" value="ECO:0007669"/>
    <property type="project" value="UniProtKB-SubCell"/>
</dbReference>
<protein>
    <recommendedName>
        <fullName evidence="9">TRAP transporter small permease protein</fullName>
    </recommendedName>
</protein>
<dbReference type="PANTHER" id="PTHR35011:SF2">
    <property type="entry name" value="2,3-DIKETO-L-GULONATE TRAP TRANSPORTER SMALL PERMEASE PROTEIN YIAM"/>
    <property type="match status" value="1"/>
</dbReference>
<feature type="transmembrane region" description="Helical" evidence="9">
    <location>
        <begin position="88"/>
        <end position="109"/>
    </location>
</feature>
<dbReference type="OrthoDB" id="2085311at2"/>
<evidence type="ECO:0000256" key="2">
    <source>
        <dbReference type="ARBA" id="ARBA00022448"/>
    </source>
</evidence>
<keyword evidence="3" id="KW-1003">Cell membrane</keyword>
<proteinExistence type="inferred from homology"/>
<keyword evidence="6 9" id="KW-1133">Transmembrane helix</keyword>
<evidence type="ECO:0000256" key="9">
    <source>
        <dbReference type="RuleBase" id="RU369079"/>
    </source>
</evidence>
<dbReference type="EMBL" id="CP018632">
    <property type="protein sequence ID" value="ASJ71538.1"/>
    <property type="molecule type" value="Genomic_DNA"/>
</dbReference>
<comment type="subunit">
    <text evidence="9">The complex comprises the extracytoplasmic solute receptor protein and the two transmembrane proteins.</text>
</comment>
<accession>A0A2Z2NPE3</accession>
<dbReference type="RefSeq" id="WP_088916969.1">
    <property type="nucleotide sequence ID" value="NZ_CP018632.1"/>
</dbReference>
<dbReference type="AlphaFoldDB" id="A0A2Z2NPE3"/>
<keyword evidence="12" id="KW-1185">Reference proteome</keyword>
<evidence type="ECO:0000256" key="7">
    <source>
        <dbReference type="ARBA" id="ARBA00023136"/>
    </source>
</evidence>
<evidence type="ECO:0000256" key="3">
    <source>
        <dbReference type="ARBA" id="ARBA00022475"/>
    </source>
</evidence>
<dbReference type="GO" id="GO:0022857">
    <property type="term" value="F:transmembrane transporter activity"/>
    <property type="evidence" value="ECO:0007669"/>
    <property type="project" value="UniProtKB-UniRule"/>
</dbReference>
<dbReference type="GO" id="GO:0015740">
    <property type="term" value="P:C4-dicarboxylate transport"/>
    <property type="evidence" value="ECO:0007669"/>
    <property type="project" value="TreeGrafter"/>
</dbReference>
<feature type="transmembrane region" description="Helical" evidence="9">
    <location>
        <begin position="12"/>
        <end position="32"/>
    </location>
</feature>
<feature type="transmembrane region" description="Helical" evidence="9">
    <location>
        <begin position="129"/>
        <end position="149"/>
    </location>
</feature>
<evidence type="ECO:0000256" key="5">
    <source>
        <dbReference type="ARBA" id="ARBA00022692"/>
    </source>
</evidence>
<comment type="similarity">
    <text evidence="8 9">Belongs to the TRAP transporter small permease family.</text>
</comment>
<evidence type="ECO:0000313" key="11">
    <source>
        <dbReference type="EMBL" id="ASJ71538.1"/>
    </source>
</evidence>
<comment type="function">
    <text evidence="9">Part of the tripartite ATP-independent periplasmic (TRAP) transport system.</text>
</comment>
<feature type="domain" description="Tripartite ATP-independent periplasmic transporters DctQ component" evidence="10">
    <location>
        <begin position="22"/>
        <end position="153"/>
    </location>
</feature>
<dbReference type="Pfam" id="PF04290">
    <property type="entry name" value="DctQ"/>
    <property type="match status" value="1"/>
</dbReference>
<keyword evidence="4 9" id="KW-0997">Cell inner membrane</keyword>
<dbReference type="InterPro" id="IPR055348">
    <property type="entry name" value="DctQ"/>
</dbReference>
<evidence type="ECO:0000313" key="12">
    <source>
        <dbReference type="Proteomes" id="UP000250079"/>
    </source>
</evidence>
<dbReference type="InterPro" id="IPR007387">
    <property type="entry name" value="TRAP_DctQ"/>
</dbReference>
<keyword evidence="2 9" id="KW-0813">Transport</keyword>
<keyword evidence="7 9" id="KW-0472">Membrane</keyword>
<comment type="subcellular location">
    <subcellularLocation>
        <location evidence="1 9">Cell inner membrane</location>
        <topology evidence="1 9">Multi-pass membrane protein</topology>
    </subcellularLocation>
</comment>
<reference evidence="11 12" key="1">
    <citation type="submission" date="2016-12" db="EMBL/GenBank/DDBJ databases">
        <authorList>
            <person name="Song W.-J."/>
            <person name="Kurnit D.M."/>
        </authorList>
    </citation>
    <scope>NUCLEOTIDE SEQUENCE [LARGE SCALE GENOMIC DNA]</scope>
    <source>
        <strain evidence="11 12">IMCC3135</strain>
    </source>
</reference>
<gene>
    <name evidence="11" type="primary">teaB_1</name>
    <name evidence="11" type="ORF">IMCC3135_07160</name>
</gene>
<evidence type="ECO:0000259" key="10">
    <source>
        <dbReference type="Pfam" id="PF04290"/>
    </source>
</evidence>
<dbReference type="PANTHER" id="PTHR35011">
    <property type="entry name" value="2,3-DIKETO-L-GULONATE TRAP TRANSPORTER SMALL PERMEASE PROTEIN YIAM"/>
    <property type="match status" value="1"/>
</dbReference>
<dbReference type="Proteomes" id="UP000250079">
    <property type="component" value="Chromosome"/>
</dbReference>
<feature type="transmembrane region" description="Helical" evidence="9">
    <location>
        <begin position="52"/>
        <end position="67"/>
    </location>
</feature>
<sequence>MNPLSLLRTLERGFLVSVFLTMVALFFANIVVRTLAPQFASDLAWTEEAVRLLNLFLVFGGLGLALERGRHVSIDSMRDKLPLPLRTALYRLIDLIGLLASLYMAYLSWKLVVFVLATGQRSPTLDIPMGWIYSAPLAGFFILALRYLLSLLGVSNRRITDESAMTSASTTTPTP</sequence>
<name>A0A2Z2NPE3_9GAMM</name>
<dbReference type="KEGG" id="gai:IMCC3135_07160"/>
<evidence type="ECO:0000256" key="8">
    <source>
        <dbReference type="ARBA" id="ARBA00038436"/>
    </source>
</evidence>
<evidence type="ECO:0000256" key="1">
    <source>
        <dbReference type="ARBA" id="ARBA00004429"/>
    </source>
</evidence>
<evidence type="ECO:0000256" key="6">
    <source>
        <dbReference type="ARBA" id="ARBA00022989"/>
    </source>
</evidence>
<keyword evidence="5 9" id="KW-0812">Transmembrane</keyword>